<feature type="chain" id="PRO_5039559618" evidence="1">
    <location>
        <begin position="23"/>
        <end position="345"/>
    </location>
</feature>
<dbReference type="InterPro" id="IPR028082">
    <property type="entry name" value="Peripla_BP_I"/>
</dbReference>
<keyword evidence="3" id="KW-1185">Reference proteome</keyword>
<reference evidence="2 3" key="1">
    <citation type="submission" date="2017-04" db="EMBL/GenBank/DDBJ databases">
        <authorList>
            <person name="Afonso C.L."/>
            <person name="Miller P.J."/>
            <person name="Scott M.A."/>
            <person name="Spackman E."/>
            <person name="Goraichik I."/>
            <person name="Dimitrov K.M."/>
            <person name="Suarez D.L."/>
            <person name="Swayne D.E."/>
        </authorList>
    </citation>
    <scope>NUCLEOTIDE SEQUENCE [LARGE SCALE GENOMIC DNA]</scope>
    <source>
        <strain evidence="2 3">DSM 12816</strain>
    </source>
</reference>
<dbReference type="EMBL" id="FWXW01000002">
    <property type="protein sequence ID" value="SMC47543.1"/>
    <property type="molecule type" value="Genomic_DNA"/>
</dbReference>
<dbReference type="PANTHER" id="PTHR35271:SF1">
    <property type="entry name" value="ABC TRANSPORTER, SUBSTRATE-BINDING LIPOPROTEIN"/>
    <property type="match status" value="1"/>
</dbReference>
<proteinExistence type="predicted"/>
<organism evidence="2 3">
    <name type="scientific">Papillibacter cinnamivorans DSM 12816</name>
    <dbReference type="NCBI Taxonomy" id="1122930"/>
    <lineage>
        <taxon>Bacteria</taxon>
        <taxon>Bacillati</taxon>
        <taxon>Bacillota</taxon>
        <taxon>Clostridia</taxon>
        <taxon>Eubacteriales</taxon>
        <taxon>Oscillospiraceae</taxon>
        <taxon>Papillibacter</taxon>
    </lineage>
</organism>
<dbReference type="InterPro" id="IPR007487">
    <property type="entry name" value="ABC_transpt-TYRBP-like"/>
</dbReference>
<evidence type="ECO:0000256" key="1">
    <source>
        <dbReference type="SAM" id="SignalP"/>
    </source>
</evidence>
<accession>A0A1W1ZGQ5</accession>
<dbReference type="PANTHER" id="PTHR35271">
    <property type="entry name" value="ABC TRANSPORTER, SUBSTRATE-BINDING LIPOPROTEIN-RELATED"/>
    <property type="match status" value="1"/>
</dbReference>
<dbReference type="Proteomes" id="UP000192790">
    <property type="component" value="Unassembled WGS sequence"/>
</dbReference>
<feature type="signal peptide" evidence="1">
    <location>
        <begin position="1"/>
        <end position="22"/>
    </location>
</feature>
<dbReference type="CDD" id="cd06325">
    <property type="entry name" value="PBP1_ABC_unchar_transporter"/>
    <property type="match status" value="1"/>
</dbReference>
<dbReference type="Gene3D" id="3.40.50.2300">
    <property type="match status" value="2"/>
</dbReference>
<dbReference type="STRING" id="1122930.SAMN02745168_1070"/>
<keyword evidence="1" id="KW-0732">Signal</keyword>
<protein>
    <submittedName>
        <fullName evidence="2">Putative ABC transport system substrate-binding protein</fullName>
    </submittedName>
</protein>
<dbReference type="Pfam" id="PF04392">
    <property type="entry name" value="ABC_sub_bind"/>
    <property type="match status" value="1"/>
</dbReference>
<dbReference type="SUPFAM" id="SSF53822">
    <property type="entry name" value="Periplasmic binding protein-like I"/>
    <property type="match status" value="1"/>
</dbReference>
<sequence length="345" mass="35493">MKLFGKKTLALALAALMALALAACSGGTQTASPTPTPTATEPAAEPLKIGVIQYAPHPSLDNCYTGFLEGLADAGYVDGDNITVDFQNAQGDMSTSDLIAKNMASSEYDLILGIATPAAMSAYSATKEQGIPVVFCAVSDPLAAGLVESLDAPNTNCTGTSDVLNLEAQMKMIRAFLPDAKTIGVLYTTSEPNSVSHLAKFKELAPTYGFTIVDVGITSASEVASGAATLVSKGVDCVNNFTDNNVVNNLATLLHETDTAGIPVFGSEVEQVKNGCIASESIDYVALGRQTGAMAAKILSGEATPETMPVLSVSDTAPVYNEAVCKTLGISLPADYADAESVSAD</sequence>
<evidence type="ECO:0000313" key="2">
    <source>
        <dbReference type="EMBL" id="SMC47543.1"/>
    </source>
</evidence>
<dbReference type="PROSITE" id="PS51257">
    <property type="entry name" value="PROKAR_LIPOPROTEIN"/>
    <property type="match status" value="1"/>
</dbReference>
<gene>
    <name evidence="2" type="ORF">SAMN02745168_1070</name>
</gene>
<evidence type="ECO:0000313" key="3">
    <source>
        <dbReference type="Proteomes" id="UP000192790"/>
    </source>
</evidence>
<name>A0A1W1ZGQ5_9FIRM</name>
<dbReference type="RefSeq" id="WP_200809677.1">
    <property type="nucleotide sequence ID" value="NZ_FWXW01000002.1"/>
</dbReference>
<dbReference type="AlphaFoldDB" id="A0A1W1ZGQ5"/>